<dbReference type="AlphaFoldDB" id="A0A2T0RYL3"/>
<name>A0A2T0RYL3_9RHOB</name>
<accession>A0A2T0RYL3</accession>
<dbReference type="Pfam" id="PF12833">
    <property type="entry name" value="HTH_18"/>
    <property type="match status" value="1"/>
</dbReference>
<dbReference type="GO" id="GO:0000976">
    <property type="term" value="F:transcription cis-regulatory region binding"/>
    <property type="evidence" value="ECO:0007669"/>
    <property type="project" value="TreeGrafter"/>
</dbReference>
<dbReference type="SUPFAM" id="SSF46689">
    <property type="entry name" value="Homeodomain-like"/>
    <property type="match status" value="1"/>
</dbReference>
<proteinExistence type="predicted"/>
<evidence type="ECO:0000256" key="3">
    <source>
        <dbReference type="ARBA" id="ARBA00023163"/>
    </source>
</evidence>
<dbReference type="InterPro" id="IPR018060">
    <property type="entry name" value="HTH_AraC"/>
</dbReference>
<dbReference type="Gene3D" id="1.10.10.60">
    <property type="entry name" value="Homeodomain-like"/>
    <property type="match status" value="1"/>
</dbReference>
<evidence type="ECO:0000313" key="6">
    <source>
        <dbReference type="Proteomes" id="UP000239480"/>
    </source>
</evidence>
<keyword evidence="3" id="KW-0804">Transcription</keyword>
<dbReference type="PANTHER" id="PTHR47894:SF4">
    <property type="entry name" value="HTH-TYPE TRANSCRIPTIONAL REGULATOR GADX"/>
    <property type="match status" value="1"/>
</dbReference>
<dbReference type="PANTHER" id="PTHR47894">
    <property type="entry name" value="HTH-TYPE TRANSCRIPTIONAL REGULATOR GADX"/>
    <property type="match status" value="1"/>
</dbReference>
<evidence type="ECO:0000256" key="1">
    <source>
        <dbReference type="ARBA" id="ARBA00023015"/>
    </source>
</evidence>
<dbReference type="PROSITE" id="PS01124">
    <property type="entry name" value="HTH_ARAC_FAMILY_2"/>
    <property type="match status" value="1"/>
</dbReference>
<reference evidence="5 6" key="1">
    <citation type="submission" date="2018-03" db="EMBL/GenBank/DDBJ databases">
        <title>Genomic Encyclopedia of Archaeal and Bacterial Type Strains, Phase II (KMG-II): from individual species to whole genera.</title>
        <authorList>
            <person name="Goeker M."/>
        </authorList>
    </citation>
    <scope>NUCLEOTIDE SEQUENCE [LARGE SCALE GENOMIC DNA]</scope>
    <source>
        <strain evidence="5 6">DSM 29328</strain>
    </source>
</reference>
<dbReference type="EMBL" id="PVTD01000001">
    <property type="protein sequence ID" value="PRY26257.1"/>
    <property type="molecule type" value="Genomic_DNA"/>
</dbReference>
<dbReference type="InterPro" id="IPR009057">
    <property type="entry name" value="Homeodomain-like_sf"/>
</dbReference>
<sequence>MANQIPGIRAAALGPLFIWMQQNQRSLDALLEQADLGYVTANDPLQVIPLHNLAGLLVNAAREHGPDLLLRVAKETPALTDAMIGPFLAAERTPRSALALVSNALPYLSSHEHLALEAGPAEVTIRHFWGTSLDTEVTHYLQQFTAAMLELLISKVSNGSGFRLRIAMLPHPTAGLDHLRDGMRSDLVPGNKIMMTSVANAIVDAPFPNAPGNGSKPEIPPGLECLRSAAGMTGTVRLLIRAFLEVGTPTSAQVARAAGMSQRTFQRNLAREGTNFTRLLDEVRRDAALDWLELDTGRLADLSHALGYAHPTAFTRAMHRWVGTTPRGQRRKMRPGTA</sequence>
<evidence type="ECO:0000256" key="2">
    <source>
        <dbReference type="ARBA" id="ARBA00023125"/>
    </source>
</evidence>
<dbReference type="Proteomes" id="UP000239480">
    <property type="component" value="Unassembled WGS sequence"/>
</dbReference>
<organism evidence="5 6">
    <name type="scientific">Aliiruegeria haliotis</name>
    <dbReference type="NCBI Taxonomy" id="1280846"/>
    <lineage>
        <taxon>Bacteria</taxon>
        <taxon>Pseudomonadati</taxon>
        <taxon>Pseudomonadota</taxon>
        <taxon>Alphaproteobacteria</taxon>
        <taxon>Rhodobacterales</taxon>
        <taxon>Roseobacteraceae</taxon>
        <taxon>Aliiruegeria</taxon>
    </lineage>
</organism>
<dbReference type="GO" id="GO:0003700">
    <property type="term" value="F:DNA-binding transcription factor activity"/>
    <property type="evidence" value="ECO:0007669"/>
    <property type="project" value="InterPro"/>
</dbReference>
<keyword evidence="1" id="KW-0805">Transcription regulation</keyword>
<dbReference type="InterPro" id="IPR032687">
    <property type="entry name" value="AraC-type_N"/>
</dbReference>
<dbReference type="SMART" id="SM00342">
    <property type="entry name" value="HTH_ARAC"/>
    <property type="match status" value="1"/>
</dbReference>
<dbReference type="RefSeq" id="WP_106203049.1">
    <property type="nucleotide sequence ID" value="NZ_PVTD01000001.1"/>
</dbReference>
<feature type="domain" description="HTH araC/xylS-type" evidence="4">
    <location>
        <begin position="234"/>
        <end position="332"/>
    </location>
</feature>
<dbReference type="OrthoDB" id="9805730at2"/>
<comment type="caution">
    <text evidence="5">The sequence shown here is derived from an EMBL/GenBank/DDBJ whole genome shotgun (WGS) entry which is preliminary data.</text>
</comment>
<protein>
    <submittedName>
        <fullName evidence="5">AraC-like DNA-binding protein</fullName>
    </submittedName>
</protein>
<keyword evidence="2 5" id="KW-0238">DNA-binding</keyword>
<dbReference type="GO" id="GO:0005829">
    <property type="term" value="C:cytosol"/>
    <property type="evidence" value="ECO:0007669"/>
    <property type="project" value="TreeGrafter"/>
</dbReference>
<gene>
    <name evidence="5" type="ORF">CLV78_101352</name>
</gene>
<evidence type="ECO:0000259" key="4">
    <source>
        <dbReference type="PROSITE" id="PS01124"/>
    </source>
</evidence>
<dbReference type="Pfam" id="PF12625">
    <property type="entry name" value="Arabinose_bd"/>
    <property type="match status" value="1"/>
</dbReference>
<evidence type="ECO:0000313" key="5">
    <source>
        <dbReference type="EMBL" id="PRY26257.1"/>
    </source>
</evidence>
<keyword evidence="6" id="KW-1185">Reference proteome</keyword>